<dbReference type="EMBL" id="SRLO01000037">
    <property type="protein sequence ID" value="TNN82800.1"/>
    <property type="molecule type" value="Genomic_DNA"/>
</dbReference>
<accession>A0A4Z2IXU4</accession>
<sequence>MENHYPDQWRTTALRPADNHNPDQWRTTSQTSGEPLPRPVENHYTDQWRTTAQTKKVSSMSCSKVLQICMTFGKFCLTNRMEEAVDAY</sequence>
<reference evidence="2 3" key="1">
    <citation type="submission" date="2019-03" db="EMBL/GenBank/DDBJ databases">
        <title>First draft genome of Liparis tanakae, snailfish: a comprehensive survey of snailfish specific genes.</title>
        <authorList>
            <person name="Kim W."/>
            <person name="Song I."/>
            <person name="Jeong J.-H."/>
            <person name="Kim D."/>
            <person name="Kim S."/>
            <person name="Ryu S."/>
            <person name="Song J.Y."/>
            <person name="Lee S.K."/>
        </authorList>
    </citation>
    <scope>NUCLEOTIDE SEQUENCE [LARGE SCALE GENOMIC DNA]</scope>
    <source>
        <tissue evidence="2">Muscle</tissue>
    </source>
</reference>
<proteinExistence type="predicted"/>
<feature type="region of interest" description="Disordered" evidence="1">
    <location>
        <begin position="1"/>
        <end position="47"/>
    </location>
</feature>
<keyword evidence="3" id="KW-1185">Reference proteome</keyword>
<evidence type="ECO:0000313" key="2">
    <source>
        <dbReference type="EMBL" id="TNN82800.1"/>
    </source>
</evidence>
<dbReference type="AlphaFoldDB" id="A0A4Z2IXU4"/>
<protein>
    <submittedName>
        <fullName evidence="2">Uncharacterized protein</fullName>
    </submittedName>
</protein>
<organism evidence="2 3">
    <name type="scientific">Liparis tanakae</name>
    <name type="common">Tanaka's snailfish</name>
    <dbReference type="NCBI Taxonomy" id="230148"/>
    <lineage>
        <taxon>Eukaryota</taxon>
        <taxon>Metazoa</taxon>
        <taxon>Chordata</taxon>
        <taxon>Craniata</taxon>
        <taxon>Vertebrata</taxon>
        <taxon>Euteleostomi</taxon>
        <taxon>Actinopterygii</taxon>
        <taxon>Neopterygii</taxon>
        <taxon>Teleostei</taxon>
        <taxon>Neoteleostei</taxon>
        <taxon>Acanthomorphata</taxon>
        <taxon>Eupercaria</taxon>
        <taxon>Perciformes</taxon>
        <taxon>Cottioidei</taxon>
        <taxon>Cottales</taxon>
        <taxon>Liparidae</taxon>
        <taxon>Liparis</taxon>
    </lineage>
</organism>
<evidence type="ECO:0000313" key="3">
    <source>
        <dbReference type="Proteomes" id="UP000314294"/>
    </source>
</evidence>
<gene>
    <name evidence="2" type="ORF">EYF80_007041</name>
</gene>
<comment type="caution">
    <text evidence="2">The sequence shown here is derived from an EMBL/GenBank/DDBJ whole genome shotgun (WGS) entry which is preliminary data.</text>
</comment>
<dbReference type="Proteomes" id="UP000314294">
    <property type="component" value="Unassembled WGS sequence"/>
</dbReference>
<feature type="compositionally biased region" description="Polar residues" evidence="1">
    <location>
        <begin position="24"/>
        <end position="33"/>
    </location>
</feature>
<evidence type="ECO:0000256" key="1">
    <source>
        <dbReference type="SAM" id="MobiDB-lite"/>
    </source>
</evidence>
<name>A0A4Z2IXU4_9TELE</name>